<accession>A0ABQ5ZV45</accession>
<dbReference type="Proteomes" id="UP001156682">
    <property type="component" value="Unassembled WGS sequence"/>
</dbReference>
<dbReference type="RefSeq" id="WP_027850780.1">
    <property type="nucleotide sequence ID" value="NZ_BSOR01000026.1"/>
</dbReference>
<sequence length="134" mass="14566">MSIENYTDLISIAKNEPNPQRLLFVFAKAVLPDDATPEEKAAFEQGEGGALDPILCVDKTPDEAASFATLVAEAETTGHSWDIAFVSAMSGHAGQALNSDECVQPLNMMVEQIRLGKISQFLAMSREGEFIEIY</sequence>
<proteinExistence type="predicted"/>
<gene>
    <name evidence="1" type="ORF">GCM10007878_14670</name>
</gene>
<organism evidence="1 2">
    <name type="scientific">Marinospirillum insulare</name>
    <dbReference type="NCBI Taxonomy" id="217169"/>
    <lineage>
        <taxon>Bacteria</taxon>
        <taxon>Pseudomonadati</taxon>
        <taxon>Pseudomonadota</taxon>
        <taxon>Gammaproteobacteria</taxon>
        <taxon>Oceanospirillales</taxon>
        <taxon>Oceanospirillaceae</taxon>
        <taxon>Marinospirillum</taxon>
    </lineage>
</organism>
<name>A0ABQ5ZV45_9GAMM</name>
<evidence type="ECO:0000313" key="1">
    <source>
        <dbReference type="EMBL" id="GLR64029.1"/>
    </source>
</evidence>
<comment type="caution">
    <text evidence="1">The sequence shown here is derived from an EMBL/GenBank/DDBJ whole genome shotgun (WGS) entry which is preliminary data.</text>
</comment>
<evidence type="ECO:0000313" key="2">
    <source>
        <dbReference type="Proteomes" id="UP001156682"/>
    </source>
</evidence>
<dbReference type="EMBL" id="BSOR01000026">
    <property type="protein sequence ID" value="GLR64029.1"/>
    <property type="molecule type" value="Genomic_DNA"/>
</dbReference>
<reference evidence="2" key="1">
    <citation type="journal article" date="2019" name="Int. J. Syst. Evol. Microbiol.">
        <title>The Global Catalogue of Microorganisms (GCM) 10K type strain sequencing project: providing services to taxonomists for standard genome sequencing and annotation.</title>
        <authorList>
            <consortium name="The Broad Institute Genomics Platform"/>
            <consortium name="The Broad Institute Genome Sequencing Center for Infectious Disease"/>
            <person name="Wu L."/>
            <person name="Ma J."/>
        </authorList>
    </citation>
    <scope>NUCLEOTIDE SEQUENCE [LARGE SCALE GENOMIC DNA]</scope>
    <source>
        <strain evidence="2">NBRC 100033</strain>
    </source>
</reference>
<protein>
    <submittedName>
        <fullName evidence="1">Uncharacterized protein</fullName>
    </submittedName>
</protein>
<keyword evidence="2" id="KW-1185">Reference proteome</keyword>